<gene>
    <name evidence="4" type="ORF">UFOPK3772_00029</name>
</gene>
<reference evidence="4" key="1">
    <citation type="submission" date="2020-05" db="EMBL/GenBank/DDBJ databases">
        <authorList>
            <person name="Chiriac C."/>
            <person name="Salcher M."/>
            <person name="Ghai R."/>
            <person name="Kavagutti S V."/>
        </authorList>
    </citation>
    <scope>NUCLEOTIDE SEQUENCE</scope>
</reference>
<dbReference type="InterPro" id="IPR057326">
    <property type="entry name" value="KR_dom"/>
</dbReference>
<comment type="similarity">
    <text evidence="1">Belongs to the short-chain dehydrogenases/reductases (SDR) family.</text>
</comment>
<evidence type="ECO:0000256" key="1">
    <source>
        <dbReference type="ARBA" id="ARBA00006484"/>
    </source>
</evidence>
<dbReference type="Pfam" id="PF13561">
    <property type="entry name" value="adh_short_C2"/>
    <property type="match status" value="1"/>
</dbReference>
<dbReference type="GO" id="GO:0016616">
    <property type="term" value="F:oxidoreductase activity, acting on the CH-OH group of donors, NAD or NADP as acceptor"/>
    <property type="evidence" value="ECO:0007669"/>
    <property type="project" value="UniProtKB-ARBA"/>
</dbReference>
<dbReference type="AlphaFoldDB" id="A0A6J7I9P2"/>
<dbReference type="SUPFAM" id="SSF51735">
    <property type="entry name" value="NAD(P)-binding Rossmann-fold domains"/>
    <property type="match status" value="1"/>
</dbReference>
<dbReference type="PANTHER" id="PTHR42760">
    <property type="entry name" value="SHORT-CHAIN DEHYDROGENASES/REDUCTASES FAMILY MEMBER"/>
    <property type="match status" value="1"/>
</dbReference>
<evidence type="ECO:0000313" key="4">
    <source>
        <dbReference type="EMBL" id="CAB4927177.1"/>
    </source>
</evidence>
<name>A0A6J7I9P2_9ZZZZ</name>
<dbReference type="PRINTS" id="PR00081">
    <property type="entry name" value="GDHRDH"/>
</dbReference>
<protein>
    <submittedName>
        <fullName evidence="4">Unannotated protein</fullName>
    </submittedName>
</protein>
<accession>A0A6J7I9P2</accession>
<evidence type="ECO:0000256" key="2">
    <source>
        <dbReference type="ARBA" id="ARBA00023002"/>
    </source>
</evidence>
<organism evidence="4">
    <name type="scientific">freshwater metagenome</name>
    <dbReference type="NCBI Taxonomy" id="449393"/>
    <lineage>
        <taxon>unclassified sequences</taxon>
        <taxon>metagenomes</taxon>
        <taxon>ecological metagenomes</taxon>
    </lineage>
</organism>
<dbReference type="Gene3D" id="3.40.50.720">
    <property type="entry name" value="NAD(P)-binding Rossmann-like Domain"/>
    <property type="match status" value="1"/>
</dbReference>
<dbReference type="PROSITE" id="PS00061">
    <property type="entry name" value="ADH_SHORT"/>
    <property type="match status" value="1"/>
</dbReference>
<dbReference type="FunFam" id="3.40.50.720:FF:000173">
    <property type="entry name" value="3-oxoacyl-[acyl-carrier protein] reductase"/>
    <property type="match status" value="1"/>
</dbReference>
<proteinExistence type="inferred from homology"/>
<dbReference type="InterPro" id="IPR036291">
    <property type="entry name" value="NAD(P)-bd_dom_sf"/>
</dbReference>
<dbReference type="PANTHER" id="PTHR42760:SF78">
    <property type="entry name" value="3-OXOACYL-[ACYL-CARRIER-PROTEIN] REDUCTASE [NADH]"/>
    <property type="match status" value="1"/>
</dbReference>
<dbReference type="SMART" id="SM00822">
    <property type="entry name" value="PKS_KR"/>
    <property type="match status" value="1"/>
</dbReference>
<dbReference type="InterPro" id="IPR020904">
    <property type="entry name" value="Sc_DH/Rdtase_CS"/>
</dbReference>
<dbReference type="EMBL" id="CAFBNE010000001">
    <property type="protein sequence ID" value="CAB4927177.1"/>
    <property type="molecule type" value="Genomic_DNA"/>
</dbReference>
<evidence type="ECO:0000259" key="3">
    <source>
        <dbReference type="SMART" id="SM00822"/>
    </source>
</evidence>
<feature type="domain" description="Ketoreductase" evidence="3">
    <location>
        <begin position="4"/>
        <end position="183"/>
    </location>
</feature>
<dbReference type="InterPro" id="IPR002347">
    <property type="entry name" value="SDR_fam"/>
</dbReference>
<dbReference type="PRINTS" id="PR00080">
    <property type="entry name" value="SDRFAMILY"/>
</dbReference>
<keyword evidence="2" id="KW-0560">Oxidoreductase</keyword>
<sequence>MIKPCALVTGAAGGLGFAIARRLSEAGYALLLVDMKPAVSDVAARLGSTGARFDHCVADLSTQDGISAVSDAALATGLPLHLLVNNAGITRDARLEKMSSENFDLVIEVNLLAAMRLTIGLSDQFVHGSSVVSLSSRAALGNFGQANYVASKSGLIGFTRALAQQWSPRVRANVVSPGLVDTPMTQAMPDDVLAKLVEKVPTGRIGTPEDVANAVAFLASEQASYVTGQVLTVCGGRSLAP</sequence>